<feature type="compositionally biased region" description="Basic and acidic residues" evidence="1">
    <location>
        <begin position="139"/>
        <end position="156"/>
    </location>
</feature>
<evidence type="ECO:0000313" key="3">
    <source>
        <dbReference type="Proteomes" id="UP000247807"/>
    </source>
</evidence>
<dbReference type="OrthoDB" id="482053at2"/>
<dbReference type="EMBL" id="QJUE01000005">
    <property type="protein sequence ID" value="PYE01164.1"/>
    <property type="molecule type" value="Genomic_DNA"/>
</dbReference>
<name>A0A318QYN3_PROMR</name>
<protein>
    <recommendedName>
        <fullName evidence="4">Helix-turn-helix domain containing protein</fullName>
    </recommendedName>
</protein>
<evidence type="ECO:0000256" key="1">
    <source>
        <dbReference type="SAM" id="MobiDB-lite"/>
    </source>
</evidence>
<dbReference type="AlphaFoldDB" id="A0A318QYN3"/>
<proteinExistence type="predicted"/>
<dbReference type="RefSeq" id="WP_158466991.1">
    <property type="nucleotide sequence ID" value="NZ_QJUE01000005.1"/>
</dbReference>
<evidence type="ECO:0000313" key="2">
    <source>
        <dbReference type="EMBL" id="PYE01164.1"/>
    </source>
</evidence>
<sequence>MIWSYLGYTELKEMISRRLTKIQKAEIVEAYRAGDNTNALAEKYGCTPNTINRTVKTLLSDREYTSLKERRSKNNKKRELINNELVKEETKDSEQINPLISLKEDVIEEDKCVQINEGFYSAELDQITILTLDEEEDFRAEKSSESQNNKDYDSNKKNQNFDQGFEEIAPLISDFDFDQVKQKSDFQILNYKSLPEIVYMIVDKKVELDLQLISDLPEWSFLPENELKRNAILLFSNKRSANRSCSRNQRVIKIPNTSIFGLSKSYLISKGVTRLILEDSLIALDN</sequence>
<dbReference type="Proteomes" id="UP000247807">
    <property type="component" value="Unassembled WGS sequence"/>
</dbReference>
<organism evidence="2 3">
    <name type="scientific">Prochlorococcus marinus XMU1408</name>
    <dbReference type="NCBI Taxonomy" id="2213228"/>
    <lineage>
        <taxon>Bacteria</taxon>
        <taxon>Bacillati</taxon>
        <taxon>Cyanobacteriota</taxon>
        <taxon>Cyanophyceae</taxon>
        <taxon>Synechococcales</taxon>
        <taxon>Prochlorococcaceae</taxon>
        <taxon>Prochlorococcus</taxon>
    </lineage>
</organism>
<feature type="region of interest" description="Disordered" evidence="1">
    <location>
        <begin position="138"/>
        <end position="159"/>
    </location>
</feature>
<gene>
    <name evidence="2" type="ORF">DNJ73_06975</name>
</gene>
<accession>A0A318QYN3</accession>
<comment type="caution">
    <text evidence="2">The sequence shown here is derived from an EMBL/GenBank/DDBJ whole genome shotgun (WGS) entry which is preliminary data.</text>
</comment>
<evidence type="ECO:0008006" key="4">
    <source>
        <dbReference type="Google" id="ProtNLM"/>
    </source>
</evidence>
<reference evidence="2 3" key="1">
    <citation type="journal article" date="2018" name="Appl. Environ. Microbiol.">
        <title>Genome rearrangement shapes Prochlorococcus ecological adaptation.</title>
        <authorList>
            <person name="Yan W."/>
            <person name="Wei S."/>
            <person name="Wang Q."/>
            <person name="Xiao X."/>
            <person name="Zeng Q."/>
            <person name="Jiao N."/>
            <person name="Zhang R."/>
        </authorList>
    </citation>
    <scope>NUCLEOTIDE SEQUENCE [LARGE SCALE GENOMIC DNA]</scope>
    <source>
        <strain evidence="2 3">XMU1408</strain>
    </source>
</reference>